<reference evidence="1" key="1">
    <citation type="submission" date="2021-06" db="EMBL/GenBank/DDBJ databases">
        <authorList>
            <person name="Kallberg Y."/>
            <person name="Tangrot J."/>
            <person name="Rosling A."/>
        </authorList>
    </citation>
    <scope>NUCLEOTIDE SEQUENCE</scope>
    <source>
        <strain evidence="1">MA461A</strain>
    </source>
</reference>
<feature type="non-terminal residue" evidence="1">
    <location>
        <position position="519"/>
    </location>
</feature>
<gene>
    <name evidence="1" type="ORF">RPERSI_LOCUS11802</name>
</gene>
<name>A0ACA9PYL7_9GLOM</name>
<dbReference type="Proteomes" id="UP000789920">
    <property type="component" value="Unassembled WGS sequence"/>
</dbReference>
<accession>A0ACA9PYL7</accession>
<proteinExistence type="predicted"/>
<evidence type="ECO:0000313" key="2">
    <source>
        <dbReference type="Proteomes" id="UP000789920"/>
    </source>
</evidence>
<evidence type="ECO:0000313" key="1">
    <source>
        <dbReference type="EMBL" id="CAG8727181.1"/>
    </source>
</evidence>
<sequence length="519" mass="58830">MNNDNTQRSYGYDTTPDSNIHYVPSQAGTDTYNHQSKRRRKNTLPGQISNDYLSTLRGPDQVYASTQIRDVQTTGYQHNSISAHNNTSQPLTFEAPVNNQQVTLNNTRTLSIDSNHSIYGQTPKPLPSSIKMSSAPNVNPQRQISQTINGISDNPNWYYSVQNNVGHTNPMLSNGQFATQDLNTDAMFPRQQMTMLASAQGRDVQQRPVHTIQSQSSDHNSVTQQNLQGCWLLPQPSFYFTPPIESSINNTLQSELPSPTFNSIPTEPRISIGQTSQFGQQSLMEIADGLEKKLDKSLTLLESNDQATWRKVCEDIASYIKNTKKYNQEIFLFPEIQNKLYLCLKLIRYCRDDCMKFAIDVFQTVVDNPHLVSGVQVQMQFQQWFKELNQNYYASQRSISRNDKPPITVSDSISSVIGSHGAPRISTCQIQPTRPVRQQQPSLSVTHPIPQRRSTSSNIERVDRSKWAGRLIDHAWSFGISPHDVQSLVQQSLVQHNSAFISIAKESIYISQETFNRIW</sequence>
<organism evidence="1 2">
    <name type="scientific">Racocetra persica</name>
    <dbReference type="NCBI Taxonomy" id="160502"/>
    <lineage>
        <taxon>Eukaryota</taxon>
        <taxon>Fungi</taxon>
        <taxon>Fungi incertae sedis</taxon>
        <taxon>Mucoromycota</taxon>
        <taxon>Glomeromycotina</taxon>
        <taxon>Glomeromycetes</taxon>
        <taxon>Diversisporales</taxon>
        <taxon>Gigasporaceae</taxon>
        <taxon>Racocetra</taxon>
    </lineage>
</organism>
<dbReference type="EMBL" id="CAJVQC010024636">
    <property type="protein sequence ID" value="CAG8727181.1"/>
    <property type="molecule type" value="Genomic_DNA"/>
</dbReference>
<comment type="caution">
    <text evidence="1">The sequence shown here is derived from an EMBL/GenBank/DDBJ whole genome shotgun (WGS) entry which is preliminary data.</text>
</comment>
<protein>
    <submittedName>
        <fullName evidence="1">18881_t:CDS:1</fullName>
    </submittedName>
</protein>
<keyword evidence="2" id="KW-1185">Reference proteome</keyword>